<dbReference type="AlphaFoldDB" id="A0A077MAT6"/>
<feature type="compositionally biased region" description="Basic and acidic residues" evidence="1">
    <location>
        <begin position="138"/>
        <end position="148"/>
    </location>
</feature>
<dbReference type="EMBL" id="CAJC01000134">
    <property type="protein sequence ID" value="CCI52940.1"/>
    <property type="molecule type" value="Genomic_DNA"/>
</dbReference>
<feature type="region of interest" description="Disordered" evidence="1">
    <location>
        <begin position="200"/>
        <end position="222"/>
    </location>
</feature>
<evidence type="ECO:0000313" key="2">
    <source>
        <dbReference type="EMBL" id="CCI52940.1"/>
    </source>
</evidence>
<evidence type="ECO:0000313" key="3">
    <source>
        <dbReference type="Proteomes" id="UP000035720"/>
    </source>
</evidence>
<dbReference type="Gene3D" id="3.40.33.10">
    <property type="entry name" value="CAP"/>
    <property type="match status" value="1"/>
</dbReference>
<dbReference type="Proteomes" id="UP000035720">
    <property type="component" value="Unassembled WGS sequence"/>
</dbReference>
<feature type="region of interest" description="Disordered" evidence="1">
    <location>
        <begin position="1"/>
        <end position="89"/>
    </location>
</feature>
<feature type="compositionally biased region" description="Polar residues" evidence="1">
    <location>
        <begin position="311"/>
        <end position="320"/>
    </location>
</feature>
<proteinExistence type="predicted"/>
<reference evidence="2 3" key="1">
    <citation type="journal article" date="2013" name="ISME J.">
        <title>A metabolic model for members of the genus Tetrasphaera involved in enhanced biological phosphorus removal.</title>
        <authorList>
            <person name="Kristiansen R."/>
            <person name="Nguyen H.T.T."/>
            <person name="Saunders A.M."/>
            <person name="Nielsen J.L."/>
            <person name="Wimmer R."/>
            <person name="Le V.Q."/>
            <person name="McIlroy S.J."/>
            <person name="Petrovski S."/>
            <person name="Seviour R.J."/>
            <person name="Calteau A."/>
            <person name="Nielsen K.L."/>
            <person name="Nielsen P.H."/>
        </authorList>
    </citation>
    <scope>NUCLEOTIDE SEQUENCE [LARGE SCALE GENOMIC DNA]</scope>
    <source>
        <strain evidence="2 3">Ben 74</strain>
    </source>
</reference>
<keyword evidence="3" id="KW-1185">Reference proteome</keyword>
<feature type="compositionally biased region" description="Basic and acidic residues" evidence="1">
    <location>
        <begin position="9"/>
        <end position="22"/>
    </location>
</feature>
<feature type="region of interest" description="Disordered" evidence="1">
    <location>
        <begin position="103"/>
        <end position="148"/>
    </location>
</feature>
<comment type="caution">
    <text evidence="2">The sequence shown here is derived from an EMBL/GenBank/DDBJ whole genome shotgun (WGS) entry which is preliminary data.</text>
</comment>
<feature type="compositionally biased region" description="Basic residues" evidence="1">
    <location>
        <begin position="34"/>
        <end position="46"/>
    </location>
</feature>
<feature type="compositionally biased region" description="Low complexity" evidence="1">
    <location>
        <begin position="47"/>
        <end position="59"/>
    </location>
</feature>
<feature type="compositionally biased region" description="Basic and acidic residues" evidence="1">
    <location>
        <begin position="118"/>
        <end position="127"/>
    </location>
</feature>
<sequence length="382" mass="39710">MGPGRGRAARGDLRRLPGEPRPRAHCPPFSVCRGRPRRGCPRRRRPGSAGRPVRAGAAARGHRISGGGGERARRRGTSGRRDGRAVGRSRVMADLSGILSAATDHATRGGVRGIRHPSPVDRTDTRPPARRAGSPADRPGRGPGDREPTARRLVGAVLGLGWVVPRRLGGGAARVAGVTGRAQCGGADGLGARRTGVMARGPRRRHPGRAPSSCGRPTPLNNSGTQSLVAVIGTDRAAAVAEMLAQLNARRAAIGVPLLTLSASLSDMAENWSDHLAAQGGSLVHQSPLPAGVYGETSLPPAIPAPRRAAQPSSETSSPAVGSARSVPMPSGRHSSATCPCLGSRGARRKWLVREGVAYPWRYHRLESSTGSSADGTRPHST</sequence>
<evidence type="ECO:0000256" key="1">
    <source>
        <dbReference type="SAM" id="MobiDB-lite"/>
    </source>
</evidence>
<dbReference type="InterPro" id="IPR035940">
    <property type="entry name" value="CAP_sf"/>
</dbReference>
<accession>A0A077MAT6</accession>
<feature type="region of interest" description="Disordered" evidence="1">
    <location>
        <begin position="295"/>
        <end position="340"/>
    </location>
</feature>
<organism evidence="2 3">
    <name type="scientific">Nostocoides jenkinsii Ben 74</name>
    <dbReference type="NCBI Taxonomy" id="1193518"/>
    <lineage>
        <taxon>Bacteria</taxon>
        <taxon>Bacillati</taxon>
        <taxon>Actinomycetota</taxon>
        <taxon>Actinomycetes</taxon>
        <taxon>Micrococcales</taxon>
        <taxon>Intrasporangiaceae</taxon>
        <taxon>Nostocoides</taxon>
    </lineage>
</organism>
<protein>
    <submittedName>
        <fullName evidence="2">Uncharacterized protein</fullName>
    </submittedName>
</protein>
<gene>
    <name evidence="2" type="ORF">BN13_250028</name>
</gene>
<dbReference type="STRING" id="1193518.BN13_250028"/>
<name>A0A077MAT6_9MICO</name>
<dbReference type="SUPFAM" id="SSF55797">
    <property type="entry name" value="PR-1-like"/>
    <property type="match status" value="1"/>
</dbReference>